<evidence type="ECO:0000256" key="3">
    <source>
        <dbReference type="ARBA" id="ARBA00023237"/>
    </source>
</evidence>
<reference evidence="6" key="2">
    <citation type="submission" date="2020-09" db="EMBL/GenBank/DDBJ databases">
        <authorList>
            <person name="Sun Q."/>
            <person name="Zhou Y."/>
        </authorList>
    </citation>
    <scope>NUCLEOTIDE SEQUENCE</scope>
    <source>
        <strain evidence="6">CGMCC 1.10998</strain>
    </source>
</reference>
<dbReference type="GO" id="GO:0043165">
    <property type="term" value="P:Gram-negative-bacterium-type cell outer membrane assembly"/>
    <property type="evidence" value="ECO:0007669"/>
    <property type="project" value="UniProtKB-UniRule"/>
</dbReference>
<dbReference type="InterPro" id="IPR011047">
    <property type="entry name" value="Quinoprotein_ADH-like_sf"/>
</dbReference>
<dbReference type="HAMAP" id="MF_00923">
    <property type="entry name" value="OM_assembly_BamB"/>
    <property type="match status" value="1"/>
</dbReference>
<dbReference type="InterPro" id="IPR018391">
    <property type="entry name" value="PQQ_b-propeller_rpt"/>
</dbReference>
<comment type="similarity">
    <text evidence="4">Belongs to the BamB family.</text>
</comment>
<dbReference type="PROSITE" id="PS51257">
    <property type="entry name" value="PROKAR_LIPOPROTEIN"/>
    <property type="match status" value="1"/>
</dbReference>
<dbReference type="Proteomes" id="UP000637423">
    <property type="component" value="Unassembled WGS sequence"/>
</dbReference>
<comment type="function">
    <text evidence="4">Part of the outer membrane protein assembly complex, which is involved in assembly and insertion of beta-barrel proteins into the outer membrane.</text>
</comment>
<dbReference type="NCBIfam" id="TIGR03300">
    <property type="entry name" value="assembly_YfgL"/>
    <property type="match status" value="1"/>
</dbReference>
<evidence type="ECO:0000256" key="4">
    <source>
        <dbReference type="HAMAP-Rule" id="MF_00923"/>
    </source>
</evidence>
<feature type="domain" description="Pyrrolo-quinoline quinone repeat" evidence="5">
    <location>
        <begin position="80"/>
        <end position="310"/>
    </location>
</feature>
<comment type="subunit">
    <text evidence="4">Part of the Bam complex.</text>
</comment>
<evidence type="ECO:0000256" key="2">
    <source>
        <dbReference type="ARBA" id="ARBA00023136"/>
    </source>
</evidence>
<dbReference type="PANTHER" id="PTHR34512">
    <property type="entry name" value="CELL SURFACE PROTEIN"/>
    <property type="match status" value="1"/>
</dbReference>
<protein>
    <recommendedName>
        <fullName evidence="4">Outer membrane protein assembly factor BamB</fullName>
    </recommendedName>
</protein>
<dbReference type="GO" id="GO:0009279">
    <property type="term" value="C:cell outer membrane"/>
    <property type="evidence" value="ECO:0007669"/>
    <property type="project" value="UniProtKB-SubCell"/>
</dbReference>
<proteinExistence type="inferred from homology"/>
<dbReference type="SMART" id="SM00564">
    <property type="entry name" value="PQQ"/>
    <property type="match status" value="6"/>
</dbReference>
<comment type="caution">
    <text evidence="6">The sequence shown here is derived from an EMBL/GenBank/DDBJ whole genome shotgun (WGS) entry which is preliminary data.</text>
</comment>
<comment type="subcellular location">
    <subcellularLocation>
        <location evidence="4">Cell outer membrane</location>
        <topology evidence="4">Lipid-anchor</topology>
    </subcellularLocation>
</comment>
<dbReference type="Gene3D" id="2.130.10.10">
    <property type="entry name" value="YVTN repeat-like/Quinoprotein amine dehydrogenase"/>
    <property type="match status" value="1"/>
</dbReference>
<dbReference type="RefSeq" id="WP_188568276.1">
    <property type="nucleotide sequence ID" value="NZ_BMED01000005.1"/>
</dbReference>
<keyword evidence="4" id="KW-0449">Lipoprotein</keyword>
<sequence>MHFSAKIVGIAALLAVTGCSTISKYNPFSSKESKHPPAELHEFKQTMAVKQAWSASVGNAGVYTFAPAQAGEFIYAAGADGKVVKLEASSGRTVWSANADMPLTAGVGADGNIVAVAGQKGFVLAFDNSGKLRWKVQASSEILSAPAVGQGLVIVRSIDNKIAAYDIESGTRKWTVDRPLPALILRTVPGIVIADQLVIVALPGGRMAALSTNNGGLRWEAAAGDPKGATELERIADVSGTPVVVDREVCAVAYQGRVGCYDLVSGAVRWAKNLSSDVGVSVDQRFVFAADDQGAVSAFSRSAGASEWKNDKLAHRRLSTPTSFGRAVAVGDGFGYVHFLSREDGSFIGRISTDGSPIVSAPLVAGSNLIVQTKSGAVVALATE</sequence>
<dbReference type="EMBL" id="BMED01000005">
    <property type="protein sequence ID" value="GGC91920.1"/>
    <property type="molecule type" value="Genomic_DNA"/>
</dbReference>
<organism evidence="6 7">
    <name type="scientific">Undibacterium terreum</name>
    <dbReference type="NCBI Taxonomy" id="1224302"/>
    <lineage>
        <taxon>Bacteria</taxon>
        <taxon>Pseudomonadati</taxon>
        <taxon>Pseudomonadota</taxon>
        <taxon>Betaproteobacteria</taxon>
        <taxon>Burkholderiales</taxon>
        <taxon>Oxalobacteraceae</taxon>
        <taxon>Undibacterium</taxon>
    </lineage>
</organism>
<dbReference type="AlphaFoldDB" id="A0A916UWX2"/>
<keyword evidence="4" id="KW-0564">Palmitate</keyword>
<gene>
    <name evidence="4 6" type="primary">bamB</name>
    <name evidence="6" type="ORF">GCM10011396_44000</name>
</gene>
<dbReference type="PANTHER" id="PTHR34512:SF30">
    <property type="entry name" value="OUTER MEMBRANE PROTEIN ASSEMBLY FACTOR BAMB"/>
    <property type="match status" value="1"/>
</dbReference>
<keyword evidence="2 4" id="KW-0472">Membrane</keyword>
<keyword evidence="7" id="KW-1185">Reference proteome</keyword>
<dbReference type="GO" id="GO:0051205">
    <property type="term" value="P:protein insertion into membrane"/>
    <property type="evidence" value="ECO:0007669"/>
    <property type="project" value="UniProtKB-UniRule"/>
</dbReference>
<evidence type="ECO:0000256" key="1">
    <source>
        <dbReference type="ARBA" id="ARBA00022729"/>
    </source>
</evidence>
<evidence type="ECO:0000313" key="6">
    <source>
        <dbReference type="EMBL" id="GGC91920.1"/>
    </source>
</evidence>
<dbReference type="Pfam" id="PF13360">
    <property type="entry name" value="PQQ_2"/>
    <property type="match status" value="1"/>
</dbReference>
<reference evidence="6" key="1">
    <citation type="journal article" date="2014" name="Int. J. Syst. Evol. Microbiol.">
        <title>Complete genome sequence of Corynebacterium casei LMG S-19264T (=DSM 44701T), isolated from a smear-ripened cheese.</title>
        <authorList>
            <consortium name="US DOE Joint Genome Institute (JGI-PGF)"/>
            <person name="Walter F."/>
            <person name="Albersmeier A."/>
            <person name="Kalinowski J."/>
            <person name="Ruckert C."/>
        </authorList>
    </citation>
    <scope>NUCLEOTIDE SEQUENCE</scope>
    <source>
        <strain evidence="6">CGMCC 1.10998</strain>
    </source>
</reference>
<dbReference type="InterPro" id="IPR015943">
    <property type="entry name" value="WD40/YVTN_repeat-like_dom_sf"/>
</dbReference>
<keyword evidence="3 4" id="KW-0998">Cell outer membrane</keyword>
<dbReference type="InterPro" id="IPR017687">
    <property type="entry name" value="BamB"/>
</dbReference>
<accession>A0A916UWX2</accession>
<evidence type="ECO:0000259" key="5">
    <source>
        <dbReference type="Pfam" id="PF13360"/>
    </source>
</evidence>
<keyword evidence="1 4" id="KW-0732">Signal</keyword>
<evidence type="ECO:0000313" key="7">
    <source>
        <dbReference type="Proteomes" id="UP000637423"/>
    </source>
</evidence>
<dbReference type="SUPFAM" id="SSF50998">
    <property type="entry name" value="Quinoprotein alcohol dehydrogenase-like"/>
    <property type="match status" value="1"/>
</dbReference>
<dbReference type="InterPro" id="IPR002372">
    <property type="entry name" value="PQQ_rpt_dom"/>
</dbReference>
<name>A0A916UWX2_9BURK</name>